<dbReference type="HOGENOM" id="CLU_3419562_0_0_1"/>
<evidence type="ECO:0000256" key="1">
    <source>
        <dbReference type="SAM" id="MobiDB-lite"/>
    </source>
</evidence>
<dbReference type="InParanoid" id="G0MSS5"/>
<sequence length="25" mass="3081">MERGEEGKREHSKEHITIIMRDDRK</sequence>
<protein>
    <submittedName>
        <fullName evidence="2">Uncharacterized protein</fullName>
    </submittedName>
</protein>
<dbReference type="AlphaFoldDB" id="G0MSS5"/>
<keyword evidence="3" id="KW-1185">Reference proteome</keyword>
<dbReference type="EMBL" id="GL379810">
    <property type="protein sequence ID" value="EGT43074.1"/>
    <property type="molecule type" value="Genomic_DNA"/>
</dbReference>
<organism evidence="3">
    <name type="scientific">Caenorhabditis brenneri</name>
    <name type="common">Nematode worm</name>
    <dbReference type="NCBI Taxonomy" id="135651"/>
    <lineage>
        <taxon>Eukaryota</taxon>
        <taxon>Metazoa</taxon>
        <taxon>Ecdysozoa</taxon>
        <taxon>Nematoda</taxon>
        <taxon>Chromadorea</taxon>
        <taxon>Rhabditida</taxon>
        <taxon>Rhabditina</taxon>
        <taxon>Rhabditomorpha</taxon>
        <taxon>Rhabditoidea</taxon>
        <taxon>Rhabditidae</taxon>
        <taxon>Peloderinae</taxon>
        <taxon>Caenorhabditis</taxon>
    </lineage>
</organism>
<feature type="region of interest" description="Disordered" evidence="1">
    <location>
        <begin position="1"/>
        <end position="25"/>
    </location>
</feature>
<accession>G0MSS5</accession>
<proteinExistence type="predicted"/>
<reference evidence="3" key="1">
    <citation type="submission" date="2011-07" db="EMBL/GenBank/DDBJ databases">
        <authorList>
            <consortium name="Caenorhabditis brenneri Sequencing and Analysis Consortium"/>
            <person name="Wilson R.K."/>
        </authorList>
    </citation>
    <scope>NUCLEOTIDE SEQUENCE [LARGE SCALE GENOMIC DNA]</scope>
    <source>
        <strain evidence="3">PB2801</strain>
    </source>
</reference>
<name>G0MSS5_CAEBE</name>
<gene>
    <name evidence="2" type="ORF">CAEBREN_14900</name>
</gene>
<evidence type="ECO:0000313" key="2">
    <source>
        <dbReference type="EMBL" id="EGT43074.1"/>
    </source>
</evidence>
<dbReference type="Proteomes" id="UP000008068">
    <property type="component" value="Unassembled WGS sequence"/>
</dbReference>
<evidence type="ECO:0000313" key="3">
    <source>
        <dbReference type="Proteomes" id="UP000008068"/>
    </source>
</evidence>